<evidence type="ECO:0000256" key="3">
    <source>
        <dbReference type="ARBA" id="ARBA00023125"/>
    </source>
</evidence>
<protein>
    <submittedName>
        <fullName evidence="7">DNA-binding transcriptional activator of the SARP family</fullName>
    </submittedName>
</protein>
<gene>
    <name evidence="7" type="ORF">GA0070612_3564</name>
</gene>
<dbReference type="InterPro" id="IPR001867">
    <property type="entry name" value="OmpR/PhoB-type_DNA-bd"/>
</dbReference>
<dbReference type="InterPro" id="IPR011990">
    <property type="entry name" value="TPR-like_helical_dom_sf"/>
</dbReference>
<dbReference type="PANTHER" id="PTHR35807">
    <property type="entry name" value="TRANSCRIPTIONAL REGULATOR REDD-RELATED"/>
    <property type="match status" value="1"/>
</dbReference>
<dbReference type="InterPro" id="IPR005158">
    <property type="entry name" value="BTAD"/>
</dbReference>
<sequence>MEFLVLGSLEIITEGGKSILLGVSKISQVLALLVARAGEVVSVDTLVEELWGDRPPKSALTTLQTYVYHARRMFAQNELTVPDRNVLLTRPPGYLLDASVDETDASQFQRLLRQGSDSFQAERWDEASDRLHAALALFRGPAFASVHQGAVLAAHAANLEELRTRAIELRIEAQARLGRHRELVPELQSLVIARPLNEWFYGQLMVALHRCGRRAEALEVYQRLRRVVRDELGVEPTAEIQRLHRIMLEPVGQRGPNTADTFRELRIAYGLEDRLVELGAGPR</sequence>
<feature type="domain" description="OmpR/PhoB-type" evidence="6">
    <location>
        <begin position="1"/>
        <end position="98"/>
    </location>
</feature>
<dbReference type="GO" id="GO:0003677">
    <property type="term" value="F:DNA binding"/>
    <property type="evidence" value="ECO:0007669"/>
    <property type="project" value="UniProtKB-UniRule"/>
</dbReference>
<name>A0A1C4XG18_9ACTN</name>
<evidence type="ECO:0000313" key="8">
    <source>
        <dbReference type="Proteomes" id="UP000198224"/>
    </source>
</evidence>
<comment type="similarity">
    <text evidence="1">Belongs to the AfsR/DnrI/RedD regulatory family.</text>
</comment>
<dbReference type="PROSITE" id="PS51755">
    <property type="entry name" value="OMPR_PHOB"/>
    <property type="match status" value="1"/>
</dbReference>
<organism evidence="7 8">
    <name type="scientific">Micromonospora chokoriensis</name>
    <dbReference type="NCBI Taxonomy" id="356851"/>
    <lineage>
        <taxon>Bacteria</taxon>
        <taxon>Bacillati</taxon>
        <taxon>Actinomycetota</taxon>
        <taxon>Actinomycetes</taxon>
        <taxon>Micromonosporales</taxon>
        <taxon>Micromonosporaceae</taxon>
        <taxon>Micromonospora</taxon>
    </lineage>
</organism>
<dbReference type="Pfam" id="PF00486">
    <property type="entry name" value="Trans_reg_C"/>
    <property type="match status" value="1"/>
</dbReference>
<evidence type="ECO:0000313" key="7">
    <source>
        <dbReference type="EMBL" id="SCF07423.1"/>
    </source>
</evidence>
<dbReference type="GO" id="GO:0006355">
    <property type="term" value="P:regulation of DNA-templated transcription"/>
    <property type="evidence" value="ECO:0007669"/>
    <property type="project" value="InterPro"/>
</dbReference>
<proteinExistence type="inferred from homology"/>
<dbReference type="InterPro" id="IPR016032">
    <property type="entry name" value="Sig_transdc_resp-reg_C-effctor"/>
</dbReference>
<feature type="DNA-binding region" description="OmpR/PhoB-type" evidence="5">
    <location>
        <begin position="1"/>
        <end position="98"/>
    </location>
</feature>
<dbReference type="SMART" id="SM00862">
    <property type="entry name" value="Trans_reg_C"/>
    <property type="match status" value="1"/>
</dbReference>
<keyword evidence="2" id="KW-0805">Transcription regulation</keyword>
<dbReference type="InterPro" id="IPR036388">
    <property type="entry name" value="WH-like_DNA-bd_sf"/>
</dbReference>
<dbReference type="SUPFAM" id="SSF48452">
    <property type="entry name" value="TPR-like"/>
    <property type="match status" value="1"/>
</dbReference>
<dbReference type="PANTHER" id="PTHR35807:SF1">
    <property type="entry name" value="TRANSCRIPTIONAL REGULATOR REDD"/>
    <property type="match status" value="1"/>
</dbReference>
<accession>A0A1C4XG18</accession>
<evidence type="ECO:0000259" key="6">
    <source>
        <dbReference type="PROSITE" id="PS51755"/>
    </source>
</evidence>
<evidence type="ECO:0000256" key="5">
    <source>
        <dbReference type="PROSITE-ProRule" id="PRU01091"/>
    </source>
</evidence>
<dbReference type="InterPro" id="IPR051677">
    <property type="entry name" value="AfsR-DnrI-RedD_regulator"/>
</dbReference>
<dbReference type="Gene3D" id="1.25.40.10">
    <property type="entry name" value="Tetratricopeptide repeat domain"/>
    <property type="match status" value="1"/>
</dbReference>
<keyword evidence="3 5" id="KW-0238">DNA-binding</keyword>
<evidence type="ECO:0000256" key="4">
    <source>
        <dbReference type="ARBA" id="ARBA00023163"/>
    </source>
</evidence>
<dbReference type="AlphaFoldDB" id="A0A1C4XG18"/>
<evidence type="ECO:0000256" key="1">
    <source>
        <dbReference type="ARBA" id="ARBA00005820"/>
    </source>
</evidence>
<dbReference type="SUPFAM" id="SSF46894">
    <property type="entry name" value="C-terminal effector domain of the bipartite response regulators"/>
    <property type="match status" value="1"/>
</dbReference>
<dbReference type="Proteomes" id="UP000198224">
    <property type="component" value="Chromosome I"/>
</dbReference>
<dbReference type="Pfam" id="PF03704">
    <property type="entry name" value="BTAD"/>
    <property type="match status" value="1"/>
</dbReference>
<dbReference type="Gene3D" id="1.10.10.10">
    <property type="entry name" value="Winged helix-like DNA-binding domain superfamily/Winged helix DNA-binding domain"/>
    <property type="match status" value="1"/>
</dbReference>
<reference evidence="8" key="1">
    <citation type="submission" date="2016-06" db="EMBL/GenBank/DDBJ databases">
        <authorList>
            <person name="Varghese N."/>
            <person name="Submissions Spin"/>
        </authorList>
    </citation>
    <scope>NUCLEOTIDE SEQUENCE [LARGE SCALE GENOMIC DNA]</scope>
    <source>
        <strain evidence="8">DSM 45160</strain>
    </source>
</reference>
<dbReference type="SMART" id="SM01043">
    <property type="entry name" value="BTAD"/>
    <property type="match status" value="1"/>
</dbReference>
<keyword evidence="8" id="KW-1185">Reference proteome</keyword>
<dbReference type="GO" id="GO:0000160">
    <property type="term" value="P:phosphorelay signal transduction system"/>
    <property type="evidence" value="ECO:0007669"/>
    <property type="project" value="InterPro"/>
</dbReference>
<dbReference type="EMBL" id="LT607409">
    <property type="protein sequence ID" value="SCF07423.1"/>
    <property type="molecule type" value="Genomic_DNA"/>
</dbReference>
<keyword evidence="4" id="KW-0804">Transcription</keyword>
<dbReference type="CDD" id="cd15831">
    <property type="entry name" value="BTAD"/>
    <property type="match status" value="1"/>
</dbReference>
<evidence type="ECO:0000256" key="2">
    <source>
        <dbReference type="ARBA" id="ARBA00023015"/>
    </source>
</evidence>